<dbReference type="InterPro" id="IPR005511">
    <property type="entry name" value="SMP-30"/>
</dbReference>
<accession>A0A923S0Y7</accession>
<dbReference type="GO" id="GO:0019853">
    <property type="term" value="P:L-ascorbic acid biosynthetic process"/>
    <property type="evidence" value="ECO:0007669"/>
    <property type="project" value="TreeGrafter"/>
</dbReference>
<protein>
    <submittedName>
        <fullName evidence="5">SMP-30/gluconolactonase/LRE family protein</fullName>
    </submittedName>
</protein>
<organism evidence="5 6">
    <name type="scientific">Ramlibacter albus</name>
    <dbReference type="NCBI Taxonomy" id="2079448"/>
    <lineage>
        <taxon>Bacteria</taxon>
        <taxon>Pseudomonadati</taxon>
        <taxon>Pseudomonadota</taxon>
        <taxon>Betaproteobacteria</taxon>
        <taxon>Burkholderiales</taxon>
        <taxon>Comamonadaceae</taxon>
        <taxon>Ramlibacter</taxon>
    </lineage>
</organism>
<proteinExistence type="inferred from homology"/>
<feature type="binding site" evidence="3">
    <location>
        <position position="215"/>
    </location>
    <ligand>
        <name>a divalent metal cation</name>
        <dbReference type="ChEBI" id="CHEBI:60240"/>
    </ligand>
</feature>
<comment type="similarity">
    <text evidence="1">Belongs to the SMP-30/CGR1 family.</text>
</comment>
<gene>
    <name evidence="5" type="ORF">H8R02_05345</name>
</gene>
<feature type="binding site" evidence="3">
    <location>
        <position position="15"/>
    </location>
    <ligand>
        <name>a divalent metal cation</name>
        <dbReference type="ChEBI" id="CHEBI:60240"/>
    </ligand>
</feature>
<evidence type="ECO:0000256" key="2">
    <source>
        <dbReference type="PIRSR" id="PIRSR605511-1"/>
    </source>
</evidence>
<evidence type="ECO:0000259" key="4">
    <source>
        <dbReference type="Pfam" id="PF08450"/>
    </source>
</evidence>
<reference evidence="5" key="1">
    <citation type="submission" date="2020-08" db="EMBL/GenBank/DDBJ databases">
        <title>Ramlibacter sp. GTP1 16S ribosomal RNA gene genome sequencing and assembly.</title>
        <authorList>
            <person name="Kang M."/>
        </authorList>
    </citation>
    <scope>NUCLEOTIDE SEQUENCE</scope>
    <source>
        <strain evidence="5">GTP1</strain>
    </source>
</reference>
<keyword evidence="3" id="KW-0479">Metal-binding</keyword>
<dbReference type="Pfam" id="PF08450">
    <property type="entry name" value="SGL"/>
    <property type="match status" value="1"/>
</dbReference>
<dbReference type="SUPFAM" id="SSF63829">
    <property type="entry name" value="Calcium-dependent phosphotriesterase"/>
    <property type="match status" value="1"/>
</dbReference>
<evidence type="ECO:0000313" key="6">
    <source>
        <dbReference type="Proteomes" id="UP000596827"/>
    </source>
</evidence>
<evidence type="ECO:0000256" key="3">
    <source>
        <dbReference type="PIRSR" id="PIRSR605511-2"/>
    </source>
</evidence>
<keyword evidence="3" id="KW-0862">Zinc</keyword>
<evidence type="ECO:0000313" key="5">
    <source>
        <dbReference type="EMBL" id="MBC5763864.1"/>
    </source>
</evidence>
<dbReference type="RefSeq" id="WP_187080612.1">
    <property type="nucleotide sequence ID" value="NZ_JACORU010000001.1"/>
</dbReference>
<dbReference type="AlphaFoldDB" id="A0A923S0Y7"/>
<dbReference type="PRINTS" id="PR01790">
    <property type="entry name" value="SMP30FAMILY"/>
</dbReference>
<dbReference type="Proteomes" id="UP000596827">
    <property type="component" value="Unassembled WGS sequence"/>
</dbReference>
<dbReference type="GO" id="GO:0004341">
    <property type="term" value="F:gluconolactonase activity"/>
    <property type="evidence" value="ECO:0007669"/>
    <property type="project" value="TreeGrafter"/>
</dbReference>
<feature type="domain" description="SMP-30/Gluconolactonase/LRE-like region" evidence="4">
    <location>
        <begin position="13"/>
        <end position="273"/>
    </location>
</feature>
<feature type="binding site" evidence="3">
    <location>
        <position position="100"/>
    </location>
    <ligand>
        <name>substrate</name>
    </ligand>
</feature>
<dbReference type="EMBL" id="JACORU010000001">
    <property type="protein sequence ID" value="MBC5763864.1"/>
    <property type="molecule type" value="Genomic_DNA"/>
</dbReference>
<feature type="binding site" evidence="3">
    <location>
        <position position="98"/>
    </location>
    <ligand>
        <name>substrate</name>
    </ligand>
</feature>
<dbReference type="PANTHER" id="PTHR10907">
    <property type="entry name" value="REGUCALCIN"/>
    <property type="match status" value="1"/>
</dbReference>
<comment type="cofactor">
    <cofactor evidence="3">
        <name>Zn(2+)</name>
        <dbReference type="ChEBI" id="CHEBI:29105"/>
    </cofactor>
    <text evidence="3">Binds 1 divalent metal cation per subunit.</text>
</comment>
<dbReference type="InterPro" id="IPR013658">
    <property type="entry name" value="SGL"/>
</dbReference>
<keyword evidence="6" id="KW-1185">Reference proteome</keyword>
<dbReference type="InterPro" id="IPR011042">
    <property type="entry name" value="6-blade_b-propeller_TolB-like"/>
</dbReference>
<sequence>MQWQPVVGSRDGLGESPFWHPDEQMLYWVDIPNRQVRRANVFMGTLESWEMPLEPGCIAPAAGGGLVIALRDGIYRARGWGEALLCIARFSHDTKTTRFNDGKADALGRFWAGTMYEPRDARKAELYCIDCRPDNAERGKTLIQLKAQNAVIANGLAWSPDNRTIYWSDTTNHVIHAWDWDAAANVMRGHRVFAQFPAKPAGWQPRQPGYGGRPDGAAVDAEGNYWVAMFEGGRLLKLSPRGEVLQEVPVPVRCPTMPCFGGDDLQTLYVTSAGTQRGEAEVRELPLSGIVMATRVEVPGLRVNFFIDS</sequence>
<name>A0A923S0Y7_9BURK</name>
<feature type="binding site" evidence="3">
    <location>
        <position position="154"/>
    </location>
    <ligand>
        <name>a divalent metal cation</name>
        <dbReference type="ChEBI" id="CHEBI:60240"/>
    </ligand>
</feature>
<dbReference type="Gene3D" id="2.120.10.30">
    <property type="entry name" value="TolB, C-terminal domain"/>
    <property type="match status" value="1"/>
</dbReference>
<dbReference type="PANTHER" id="PTHR10907:SF47">
    <property type="entry name" value="REGUCALCIN"/>
    <property type="match status" value="1"/>
</dbReference>
<feature type="active site" description="Proton donor/acceptor" evidence="2">
    <location>
        <position position="215"/>
    </location>
</feature>
<comment type="caution">
    <text evidence="5">The sequence shown here is derived from an EMBL/GenBank/DDBJ whole genome shotgun (WGS) entry which is preliminary data.</text>
</comment>
<evidence type="ECO:0000256" key="1">
    <source>
        <dbReference type="ARBA" id="ARBA00008853"/>
    </source>
</evidence>
<dbReference type="GO" id="GO:0005509">
    <property type="term" value="F:calcium ion binding"/>
    <property type="evidence" value="ECO:0007669"/>
    <property type="project" value="TreeGrafter"/>
</dbReference>